<dbReference type="Proteomes" id="UP001372338">
    <property type="component" value="Unassembled WGS sequence"/>
</dbReference>
<feature type="domain" description="DUF7745" evidence="2">
    <location>
        <begin position="5"/>
        <end position="104"/>
    </location>
</feature>
<evidence type="ECO:0000256" key="1">
    <source>
        <dbReference type="SAM" id="Coils"/>
    </source>
</evidence>
<evidence type="ECO:0000313" key="3">
    <source>
        <dbReference type="EMBL" id="KAK7273130.1"/>
    </source>
</evidence>
<reference evidence="3 4" key="1">
    <citation type="submission" date="2024-01" db="EMBL/GenBank/DDBJ databases">
        <title>The genomes of 5 underutilized Papilionoideae crops provide insights into root nodulation and disease resistanc.</title>
        <authorList>
            <person name="Yuan L."/>
        </authorList>
    </citation>
    <scope>NUCLEOTIDE SEQUENCE [LARGE SCALE GENOMIC DNA]</scope>
    <source>
        <strain evidence="3">ZHUSHIDOU_FW_LH</strain>
        <tissue evidence="3">Leaf</tissue>
    </source>
</reference>
<evidence type="ECO:0000259" key="2">
    <source>
        <dbReference type="Pfam" id="PF24924"/>
    </source>
</evidence>
<keyword evidence="1" id="KW-0175">Coiled coil</keyword>
<sequence>MGVSLVQAILADTFSGLTKYYIKQKGSILCYVQLLFLWVATYLHPARSQNINKDPILRFSRWALFSLADVLWREKLENATDKCYGWKSPWYKDDTVLMACGNFSDGLDTNLSRSFCLEGEEGRAKEVKFLHAWKNMKILGANELQQQIKTEVASYVAWRKSRTESFTPLIPFPKNSGPTSKEQSLQKKIEVLEAQLKETQIEKREIETIFSVYDREKEQLQGEETWKRARERDEWQKHKIEVLKKQLAQNGEEHTIMMSAAKNEMERIKEVLQNTNDFHDQCKIEFNEILKRSDEELAEARHQISFLRREYGDRDRQYASFSKQWLIDFDKARAEIDAPGVPWKTIRYFKEYDGMARLIRAKEKNEPEYTLTEYLPST</sequence>
<dbReference type="InterPro" id="IPR056647">
    <property type="entry name" value="DUF7745"/>
</dbReference>
<dbReference type="AlphaFoldDB" id="A0AAN9IDJ4"/>
<evidence type="ECO:0000313" key="4">
    <source>
        <dbReference type="Proteomes" id="UP001372338"/>
    </source>
</evidence>
<comment type="caution">
    <text evidence="3">The sequence shown here is derived from an EMBL/GenBank/DDBJ whole genome shotgun (WGS) entry which is preliminary data.</text>
</comment>
<dbReference type="Pfam" id="PF24924">
    <property type="entry name" value="DUF7745"/>
    <property type="match status" value="1"/>
</dbReference>
<keyword evidence="4" id="KW-1185">Reference proteome</keyword>
<protein>
    <recommendedName>
        <fullName evidence="2">DUF7745 domain-containing protein</fullName>
    </recommendedName>
</protein>
<accession>A0AAN9IDJ4</accession>
<feature type="coiled-coil region" evidence="1">
    <location>
        <begin position="182"/>
        <end position="209"/>
    </location>
</feature>
<gene>
    <name evidence="3" type="ORF">RIF29_14176</name>
</gene>
<organism evidence="3 4">
    <name type="scientific">Crotalaria pallida</name>
    <name type="common">Smooth rattlebox</name>
    <name type="synonym">Crotalaria striata</name>
    <dbReference type="NCBI Taxonomy" id="3830"/>
    <lineage>
        <taxon>Eukaryota</taxon>
        <taxon>Viridiplantae</taxon>
        <taxon>Streptophyta</taxon>
        <taxon>Embryophyta</taxon>
        <taxon>Tracheophyta</taxon>
        <taxon>Spermatophyta</taxon>
        <taxon>Magnoliopsida</taxon>
        <taxon>eudicotyledons</taxon>
        <taxon>Gunneridae</taxon>
        <taxon>Pentapetalae</taxon>
        <taxon>rosids</taxon>
        <taxon>fabids</taxon>
        <taxon>Fabales</taxon>
        <taxon>Fabaceae</taxon>
        <taxon>Papilionoideae</taxon>
        <taxon>50 kb inversion clade</taxon>
        <taxon>genistoids sensu lato</taxon>
        <taxon>core genistoids</taxon>
        <taxon>Crotalarieae</taxon>
        <taxon>Crotalaria</taxon>
    </lineage>
</organism>
<dbReference type="EMBL" id="JAYWIO010000003">
    <property type="protein sequence ID" value="KAK7273130.1"/>
    <property type="molecule type" value="Genomic_DNA"/>
</dbReference>
<dbReference type="PANTHER" id="PTHR48154:SF1">
    <property type="entry name" value="PROTEIN, PUTATIVE-RELATED"/>
    <property type="match status" value="1"/>
</dbReference>
<proteinExistence type="predicted"/>
<dbReference type="PANTHER" id="PTHR48154">
    <property type="entry name" value="PROTEIN, PUTATIVE-RELATED"/>
    <property type="match status" value="1"/>
</dbReference>
<name>A0AAN9IDJ4_CROPI</name>